<evidence type="ECO:0000313" key="2">
    <source>
        <dbReference type="EMBL" id="CCI11052.1"/>
    </source>
</evidence>
<proteinExistence type="predicted"/>
<comment type="caution">
    <text evidence="2">The sequence shown here is derived from an EMBL/GenBank/DDBJ whole genome shotgun (WGS) entry which is preliminary data.</text>
</comment>
<dbReference type="EMBL" id="CAIX01000524">
    <property type="protein sequence ID" value="CCI11052.1"/>
    <property type="molecule type" value="Genomic_DNA"/>
</dbReference>
<gene>
    <name evidence="2" type="ORF">BN9_122890</name>
</gene>
<organism evidence="2 3">
    <name type="scientific">Albugo candida</name>
    <dbReference type="NCBI Taxonomy" id="65357"/>
    <lineage>
        <taxon>Eukaryota</taxon>
        <taxon>Sar</taxon>
        <taxon>Stramenopiles</taxon>
        <taxon>Oomycota</taxon>
        <taxon>Peronosporomycetes</taxon>
        <taxon>Albuginales</taxon>
        <taxon>Albuginaceae</taxon>
        <taxon>Albugo</taxon>
    </lineage>
</organism>
<keyword evidence="1" id="KW-0732">Signal</keyword>
<dbReference type="InParanoid" id="A0A024FVZ1"/>
<evidence type="ECO:0000313" key="3">
    <source>
        <dbReference type="Proteomes" id="UP000053237"/>
    </source>
</evidence>
<dbReference type="Proteomes" id="UP000053237">
    <property type="component" value="Unassembled WGS sequence"/>
</dbReference>
<keyword evidence="3" id="KW-1185">Reference proteome</keyword>
<name>A0A024FVZ1_9STRA</name>
<evidence type="ECO:0000256" key="1">
    <source>
        <dbReference type="SAM" id="SignalP"/>
    </source>
</evidence>
<feature type="signal peptide" evidence="1">
    <location>
        <begin position="1"/>
        <end position="22"/>
    </location>
</feature>
<protein>
    <submittedName>
        <fullName evidence="2">Uncharacterized protein</fullName>
    </submittedName>
</protein>
<feature type="chain" id="PRO_5001531934" evidence="1">
    <location>
        <begin position="23"/>
        <end position="388"/>
    </location>
</feature>
<accession>A0A024FVZ1</accession>
<dbReference type="AlphaFoldDB" id="A0A024FVZ1"/>
<reference evidence="2 3" key="1">
    <citation type="submission" date="2012-05" db="EMBL/GenBank/DDBJ databases">
        <title>Recombination and specialization in a pathogen metapopulation.</title>
        <authorList>
            <person name="Gardiner A."/>
            <person name="Kemen E."/>
            <person name="Schultz-Larsen T."/>
            <person name="MacLean D."/>
            <person name="Van Oosterhout C."/>
            <person name="Jones J.D.G."/>
        </authorList>
    </citation>
    <scope>NUCLEOTIDE SEQUENCE [LARGE SCALE GENOMIC DNA]</scope>
    <source>
        <strain evidence="2 3">Ac Nc2</strain>
    </source>
</reference>
<sequence length="388" mass="44029">MQNIRLCPLLLIALITMDRSSRITSLYGVLNVTISSRQAFYLCHDCLVSSFGIEQIRLITATNAFGLYWIGCHSCTLKTLLSDCITRNQCVLSSQLTQTNRPADKTKPLRDTTEPSKLVGIYTLANAMDEVIMRNSGKSVTFSTETKYDVSSLDWQETSETTIFFWKEGLIEDAMPFYKTRQGPRIFTFSSPAVLDSSLRKSDRVSTQDNESSMRCIAVSSTLQEAVCRECLAMHSTRFAVRAFRLHHKSKRKSAEVYIFLSNYLSLEIVTNCAGTFCPQIMSLKLINCRIMHNLFIRNHRDADERNGMKLNEVRQVLQNIAYKRMARRHPLKGRFQEALADSGSLNILPGEEYICIEVWMIPTLRSGCISCILKDVTGHRLVVTLSL</sequence>